<feature type="domain" description="DUF4352" evidence="4">
    <location>
        <begin position="128"/>
        <end position="205"/>
    </location>
</feature>
<dbReference type="RefSeq" id="WP_168489476.1">
    <property type="nucleotide sequence ID" value="NZ_JAAZSQ010000082.1"/>
</dbReference>
<name>A0A7X6K876_9MICC</name>
<dbReference type="EMBL" id="JAAZSQ010000082">
    <property type="protein sequence ID" value="NKX56937.1"/>
    <property type="molecule type" value="Genomic_DNA"/>
</dbReference>
<comment type="caution">
    <text evidence="5">The sequence shown here is derived from an EMBL/GenBank/DDBJ whole genome shotgun (WGS) entry which is preliminary data.</text>
</comment>
<dbReference type="Gene3D" id="2.60.40.1240">
    <property type="match status" value="1"/>
</dbReference>
<feature type="transmembrane region" description="Helical" evidence="3">
    <location>
        <begin position="30"/>
        <end position="51"/>
    </location>
</feature>
<feature type="non-terminal residue" evidence="5">
    <location>
        <position position="1"/>
    </location>
</feature>
<organism evidence="5 6">
    <name type="scientific">Arthrobacter mobilis</name>
    <dbReference type="NCBI Taxonomy" id="2724944"/>
    <lineage>
        <taxon>Bacteria</taxon>
        <taxon>Bacillati</taxon>
        <taxon>Actinomycetota</taxon>
        <taxon>Actinomycetes</taxon>
        <taxon>Micrococcales</taxon>
        <taxon>Micrococcaceae</taxon>
        <taxon>Arthrobacter</taxon>
    </lineage>
</organism>
<dbReference type="AlphaFoldDB" id="A0A7X6K876"/>
<dbReference type="Proteomes" id="UP000544090">
    <property type="component" value="Unassembled WGS sequence"/>
</dbReference>
<feature type="region of interest" description="Disordered" evidence="2">
    <location>
        <begin position="1"/>
        <end position="20"/>
    </location>
</feature>
<accession>A0A7X6K876</accession>
<keyword evidence="3" id="KW-1133">Transmembrane helix</keyword>
<protein>
    <submittedName>
        <fullName evidence="5">DUF4352 domain-containing protein</fullName>
    </submittedName>
</protein>
<keyword evidence="6" id="KW-1185">Reference proteome</keyword>
<gene>
    <name evidence="5" type="ORF">HGG74_20955</name>
</gene>
<evidence type="ECO:0000256" key="1">
    <source>
        <dbReference type="ARBA" id="ARBA00022729"/>
    </source>
</evidence>
<feature type="compositionally biased region" description="Low complexity" evidence="2">
    <location>
        <begin position="64"/>
        <end position="74"/>
    </location>
</feature>
<evidence type="ECO:0000313" key="6">
    <source>
        <dbReference type="Proteomes" id="UP000544090"/>
    </source>
</evidence>
<evidence type="ECO:0000313" key="5">
    <source>
        <dbReference type="EMBL" id="NKX56937.1"/>
    </source>
</evidence>
<proteinExistence type="predicted"/>
<feature type="compositionally biased region" description="Polar residues" evidence="2">
    <location>
        <begin position="53"/>
        <end position="63"/>
    </location>
</feature>
<sequence length="217" mass="22306">GNPARDAKAQAKADKAYKKASRPWFKKKRFILPLALVAIIAIASVAGGGGGSDQDTAANNSSTENQAPAAAQNEAAEKPAEEPKAKAAFPGAKDSDVVGEAGDKLKLGEITVTSAPITEGDATLGATLCTAVTVANGSDETIDFNAMDWKLQSPGGTIANTSFSGSDNMISAGQIAPGGSTKGDVCFDAKDAEEGQYVVLYEPVFSFFSDRGAWINK</sequence>
<keyword evidence="1" id="KW-0732">Signal</keyword>
<evidence type="ECO:0000256" key="3">
    <source>
        <dbReference type="SAM" id="Phobius"/>
    </source>
</evidence>
<keyword evidence="3" id="KW-0472">Membrane</keyword>
<feature type="compositionally biased region" description="Basic and acidic residues" evidence="2">
    <location>
        <begin position="75"/>
        <end position="85"/>
    </location>
</feature>
<keyword evidence="3" id="KW-0812">Transmembrane</keyword>
<reference evidence="5 6" key="1">
    <citation type="submission" date="2020-04" db="EMBL/GenBank/DDBJ databases">
        <title>Arthrobacter sp. nov.</title>
        <authorList>
            <person name="Liu S."/>
        </authorList>
    </citation>
    <scope>NUCLEOTIDE SEQUENCE [LARGE SCALE GENOMIC DNA]</scope>
    <source>
        <strain evidence="5 6">E918</strain>
    </source>
</reference>
<feature type="compositionally biased region" description="Basic and acidic residues" evidence="2">
    <location>
        <begin position="1"/>
        <end position="17"/>
    </location>
</feature>
<dbReference type="InterPro" id="IPR029050">
    <property type="entry name" value="Immunoprotect_excell_Ig-like"/>
</dbReference>
<dbReference type="InterPro" id="IPR029051">
    <property type="entry name" value="DUF4352"/>
</dbReference>
<feature type="region of interest" description="Disordered" evidence="2">
    <location>
        <begin position="48"/>
        <end position="95"/>
    </location>
</feature>
<evidence type="ECO:0000256" key="2">
    <source>
        <dbReference type="SAM" id="MobiDB-lite"/>
    </source>
</evidence>
<evidence type="ECO:0000259" key="4">
    <source>
        <dbReference type="Pfam" id="PF11611"/>
    </source>
</evidence>
<dbReference type="Pfam" id="PF11611">
    <property type="entry name" value="DUF4352"/>
    <property type="match status" value="1"/>
</dbReference>